<sequence>MNNLSIPFSAFWLRSSVVSILISLISDMWINGPHDIKLIFLRERVHCRSLLLGFSCIALVLHYCKGLLHPTQMKFVFFLHVVRSRALRVKLSNKKSVYWLILKALPDKRDPSCILTPLRMSILIRMLTPLCMPTPLRMSTSIRMPTSIHVSTLLHQLSRVLEVAQRLTRKLAPTMRPQKNFSYAREIERL</sequence>
<keyword evidence="1" id="KW-0472">Membrane</keyword>
<protein>
    <submittedName>
        <fullName evidence="2">Uncharacterized protein</fullName>
    </submittedName>
</protein>
<dbReference type="Proteomes" id="UP000257109">
    <property type="component" value="Unassembled WGS sequence"/>
</dbReference>
<proteinExistence type="predicted"/>
<keyword evidence="1" id="KW-0812">Transmembrane</keyword>
<name>A0A371FR58_MUCPR</name>
<organism evidence="2 3">
    <name type="scientific">Mucuna pruriens</name>
    <name type="common">Velvet bean</name>
    <name type="synonym">Dolichos pruriens</name>
    <dbReference type="NCBI Taxonomy" id="157652"/>
    <lineage>
        <taxon>Eukaryota</taxon>
        <taxon>Viridiplantae</taxon>
        <taxon>Streptophyta</taxon>
        <taxon>Embryophyta</taxon>
        <taxon>Tracheophyta</taxon>
        <taxon>Spermatophyta</taxon>
        <taxon>Magnoliopsida</taxon>
        <taxon>eudicotyledons</taxon>
        <taxon>Gunneridae</taxon>
        <taxon>Pentapetalae</taxon>
        <taxon>rosids</taxon>
        <taxon>fabids</taxon>
        <taxon>Fabales</taxon>
        <taxon>Fabaceae</taxon>
        <taxon>Papilionoideae</taxon>
        <taxon>50 kb inversion clade</taxon>
        <taxon>NPAAA clade</taxon>
        <taxon>indigoferoid/millettioid clade</taxon>
        <taxon>Phaseoleae</taxon>
        <taxon>Mucuna</taxon>
    </lineage>
</organism>
<gene>
    <name evidence="2" type="ORF">CR513_38618</name>
</gene>
<evidence type="ECO:0000313" key="2">
    <source>
        <dbReference type="EMBL" id="RDX80788.1"/>
    </source>
</evidence>
<evidence type="ECO:0000313" key="3">
    <source>
        <dbReference type="Proteomes" id="UP000257109"/>
    </source>
</evidence>
<feature type="transmembrane region" description="Helical" evidence="1">
    <location>
        <begin position="50"/>
        <end position="68"/>
    </location>
</feature>
<dbReference type="AlphaFoldDB" id="A0A371FR58"/>
<dbReference type="EMBL" id="QJKJ01008103">
    <property type="protein sequence ID" value="RDX80788.1"/>
    <property type="molecule type" value="Genomic_DNA"/>
</dbReference>
<dbReference type="PANTHER" id="PTHR35631">
    <property type="entry name" value="OS08G0114150 PROTEIN"/>
    <property type="match status" value="1"/>
</dbReference>
<reference evidence="2" key="1">
    <citation type="submission" date="2018-05" db="EMBL/GenBank/DDBJ databases">
        <title>Draft genome of Mucuna pruriens seed.</title>
        <authorList>
            <person name="Nnadi N.E."/>
            <person name="Vos R."/>
            <person name="Hasami M.H."/>
            <person name="Devisetty U.K."/>
            <person name="Aguiy J.C."/>
        </authorList>
    </citation>
    <scope>NUCLEOTIDE SEQUENCE [LARGE SCALE GENOMIC DNA]</scope>
    <source>
        <strain evidence="2">JCA_2017</strain>
    </source>
</reference>
<keyword evidence="3" id="KW-1185">Reference proteome</keyword>
<feature type="non-terminal residue" evidence="2">
    <location>
        <position position="1"/>
    </location>
</feature>
<keyword evidence="1" id="KW-1133">Transmembrane helix</keyword>
<dbReference type="PANTHER" id="PTHR35631:SF6">
    <property type="entry name" value="SECRETED PROTEIN"/>
    <property type="match status" value="1"/>
</dbReference>
<comment type="caution">
    <text evidence="2">The sequence shown here is derived from an EMBL/GenBank/DDBJ whole genome shotgun (WGS) entry which is preliminary data.</text>
</comment>
<accession>A0A371FR58</accession>
<feature type="transmembrane region" description="Helical" evidence="1">
    <location>
        <begin position="12"/>
        <end position="30"/>
    </location>
</feature>
<evidence type="ECO:0000256" key="1">
    <source>
        <dbReference type="SAM" id="Phobius"/>
    </source>
</evidence>